<dbReference type="EMBL" id="JAPFFM010000005">
    <property type="protein sequence ID" value="KAJ6762335.1"/>
    <property type="molecule type" value="Genomic_DNA"/>
</dbReference>
<dbReference type="Pfam" id="PF05553">
    <property type="entry name" value="DUF761"/>
    <property type="match status" value="1"/>
</dbReference>
<gene>
    <name evidence="1" type="ORF">OIU74_024937</name>
</gene>
<accession>A0A9Q0W7W3</accession>
<protein>
    <submittedName>
        <fullName evidence="1">COTTON FIBER (DUF761)</fullName>
    </submittedName>
</protein>
<dbReference type="AlphaFoldDB" id="A0A9Q0W7W3"/>
<proteinExistence type="predicted"/>
<reference evidence="1" key="1">
    <citation type="submission" date="2022-11" db="EMBL/GenBank/DDBJ databases">
        <authorList>
            <person name="Hyden B.L."/>
            <person name="Feng K."/>
            <person name="Yates T."/>
            <person name="Jawdy S."/>
            <person name="Smart L.B."/>
            <person name="Muchero W."/>
        </authorList>
    </citation>
    <scope>NUCLEOTIDE SEQUENCE</scope>
    <source>
        <tissue evidence="1">Shoot tip</tissue>
    </source>
</reference>
<evidence type="ECO:0000313" key="2">
    <source>
        <dbReference type="Proteomes" id="UP001151752"/>
    </source>
</evidence>
<dbReference type="InterPro" id="IPR008480">
    <property type="entry name" value="DUF761_pln"/>
</dbReference>
<evidence type="ECO:0000313" key="1">
    <source>
        <dbReference type="EMBL" id="KAJ6762335.1"/>
    </source>
</evidence>
<dbReference type="PANTHER" id="PTHR33098">
    <property type="entry name" value="COTTON FIBER (DUF761)"/>
    <property type="match status" value="1"/>
</dbReference>
<dbReference type="Proteomes" id="UP001151752">
    <property type="component" value="Chromosome 19"/>
</dbReference>
<comment type="caution">
    <text evidence="1">The sequence shown here is derived from an EMBL/GenBank/DDBJ whole genome shotgun (WGS) entry which is preliminary data.</text>
</comment>
<name>A0A9Q0W7W3_9ROSI</name>
<reference evidence="1" key="2">
    <citation type="journal article" date="2023" name="Int. J. Mol. Sci.">
        <title>De Novo Assembly and Annotation of 11 Diverse Shrub Willow (Salix) Genomes Reveals Novel Gene Organization in Sex-Linked Regions.</title>
        <authorList>
            <person name="Hyden B."/>
            <person name="Feng K."/>
            <person name="Yates T.B."/>
            <person name="Jawdy S."/>
            <person name="Cereghino C."/>
            <person name="Smart L.B."/>
            <person name="Muchero W."/>
        </authorList>
    </citation>
    <scope>NUCLEOTIDE SEQUENCE</scope>
    <source>
        <tissue evidence="1">Shoot tip</tissue>
    </source>
</reference>
<sequence length="79" mass="9162">MKRPVSENAASLDLAEEVMREKIESRRPATTRASEKTVLVGDEGELDAKADDFINRFRHQLKLQRLDSIMRYKEAMQKI</sequence>
<organism evidence="1 2">
    <name type="scientific">Salix koriyanagi</name>
    <dbReference type="NCBI Taxonomy" id="2511006"/>
    <lineage>
        <taxon>Eukaryota</taxon>
        <taxon>Viridiplantae</taxon>
        <taxon>Streptophyta</taxon>
        <taxon>Embryophyta</taxon>
        <taxon>Tracheophyta</taxon>
        <taxon>Spermatophyta</taxon>
        <taxon>Magnoliopsida</taxon>
        <taxon>eudicotyledons</taxon>
        <taxon>Gunneridae</taxon>
        <taxon>Pentapetalae</taxon>
        <taxon>rosids</taxon>
        <taxon>fabids</taxon>
        <taxon>Malpighiales</taxon>
        <taxon>Salicaceae</taxon>
        <taxon>Saliceae</taxon>
        <taxon>Salix</taxon>
    </lineage>
</organism>
<keyword evidence="2" id="KW-1185">Reference proteome</keyword>
<dbReference type="PANTHER" id="PTHR33098:SF57">
    <property type="entry name" value="DUF4408 DOMAIN PROTEIN"/>
    <property type="match status" value="1"/>
</dbReference>